<dbReference type="STRING" id="758793.BRPE64_CCDS02060"/>
<protein>
    <submittedName>
        <fullName evidence="2">Uncharacterized protein</fullName>
    </submittedName>
</protein>
<keyword evidence="3" id="KW-1185">Reference proteome</keyword>
<dbReference type="AlphaFoldDB" id="R4WP11"/>
<name>R4WP11_9BURK</name>
<proteinExistence type="predicted"/>
<dbReference type="Proteomes" id="UP000013966">
    <property type="component" value="Chromosome 3"/>
</dbReference>
<accession>R4WP11</accession>
<gene>
    <name evidence="2" type="ORF">BRPE64_CCDS02060</name>
</gene>
<dbReference type="PATRIC" id="fig|758793.3.peg.4531"/>
<reference evidence="2 3" key="1">
    <citation type="journal article" date="2013" name="Genome Announc.">
        <title>Complete Genome Sequence of Burkholderia sp. Strain RPE64, Bacterial Symbiont of the Bean Bug Riptortus pedestris.</title>
        <authorList>
            <person name="Shibata T.F."/>
            <person name="Maeda T."/>
            <person name="Nikoh N."/>
            <person name="Yamaguchi K."/>
            <person name="Oshima K."/>
            <person name="Hattori M."/>
            <person name="Nishiyama T."/>
            <person name="Hasebe M."/>
            <person name="Fukatsu T."/>
            <person name="Kikuchi Y."/>
            <person name="Shigenobu S."/>
        </authorList>
    </citation>
    <scope>NUCLEOTIDE SEQUENCE [LARGE SCALE GENOMIC DNA]</scope>
</reference>
<evidence type="ECO:0000256" key="1">
    <source>
        <dbReference type="SAM" id="MobiDB-lite"/>
    </source>
</evidence>
<evidence type="ECO:0000313" key="2">
    <source>
        <dbReference type="EMBL" id="BAN26289.1"/>
    </source>
</evidence>
<dbReference type="KEGG" id="buo:BRPE64_CCDS02060"/>
<reference evidence="2 3" key="2">
    <citation type="journal article" date="2018" name="Int. J. Syst. Evol. Microbiol.">
        <title>Burkholderia insecticola sp. nov., a gut symbiotic bacterium of the bean bug Riptortus pedestris.</title>
        <authorList>
            <person name="Takeshita K."/>
            <person name="Tamaki H."/>
            <person name="Ohbayashi T."/>
            <person name="Meng X.-Y."/>
            <person name="Sone T."/>
            <person name="Mitani Y."/>
            <person name="Peeters C."/>
            <person name="Kikuchi Y."/>
            <person name="Vandamme P."/>
        </authorList>
    </citation>
    <scope>NUCLEOTIDE SEQUENCE [LARGE SCALE GENOMIC DNA]</scope>
    <source>
        <strain evidence="2">RPE64</strain>
    </source>
</reference>
<dbReference type="HOGENOM" id="CLU_2932370_0_0_4"/>
<evidence type="ECO:0000313" key="3">
    <source>
        <dbReference type="Proteomes" id="UP000013966"/>
    </source>
</evidence>
<dbReference type="EMBL" id="AP013060">
    <property type="protein sequence ID" value="BAN26289.1"/>
    <property type="molecule type" value="Genomic_DNA"/>
</dbReference>
<feature type="region of interest" description="Disordered" evidence="1">
    <location>
        <begin position="1"/>
        <end position="41"/>
    </location>
</feature>
<organism evidence="2 3">
    <name type="scientific">Caballeronia insecticola</name>
    <dbReference type="NCBI Taxonomy" id="758793"/>
    <lineage>
        <taxon>Bacteria</taxon>
        <taxon>Pseudomonadati</taxon>
        <taxon>Pseudomonadota</taxon>
        <taxon>Betaproteobacteria</taxon>
        <taxon>Burkholderiales</taxon>
        <taxon>Burkholderiaceae</taxon>
        <taxon>Caballeronia</taxon>
    </lineage>
</organism>
<sequence>MRHAVGARESAHSSNLHAETRTDVRRPATARGVKSLGGSRRFVSAGPSFVLADAPARTSG</sequence>